<dbReference type="OMA" id="DESPRIN"/>
<keyword evidence="2 4" id="KW-0328">Glycosyltransferase</keyword>
<organism evidence="6 7">
    <name type="scientific">Erythranthe guttata</name>
    <name type="common">Yellow monkey flower</name>
    <name type="synonym">Mimulus guttatus</name>
    <dbReference type="NCBI Taxonomy" id="4155"/>
    <lineage>
        <taxon>Eukaryota</taxon>
        <taxon>Viridiplantae</taxon>
        <taxon>Streptophyta</taxon>
        <taxon>Embryophyta</taxon>
        <taxon>Tracheophyta</taxon>
        <taxon>Spermatophyta</taxon>
        <taxon>Magnoliopsida</taxon>
        <taxon>eudicotyledons</taxon>
        <taxon>Gunneridae</taxon>
        <taxon>Pentapetalae</taxon>
        <taxon>asterids</taxon>
        <taxon>lamiids</taxon>
        <taxon>Lamiales</taxon>
        <taxon>Phrymaceae</taxon>
        <taxon>Erythranthe</taxon>
    </lineage>
</organism>
<dbReference type="eggNOG" id="KOG1192">
    <property type="taxonomic scope" value="Eukaryota"/>
</dbReference>
<dbReference type="Proteomes" id="UP000030748">
    <property type="component" value="Unassembled WGS sequence"/>
</dbReference>
<dbReference type="FunFam" id="3.40.50.2000:FF:000054">
    <property type="entry name" value="Glycosyltransferase"/>
    <property type="match status" value="1"/>
</dbReference>
<protein>
    <recommendedName>
        <fullName evidence="5">Glycosyltransferase</fullName>
        <ecNumber evidence="5">2.4.1.-</ecNumber>
    </recommendedName>
</protein>
<evidence type="ECO:0000256" key="5">
    <source>
        <dbReference type="RuleBase" id="RU362057"/>
    </source>
</evidence>
<evidence type="ECO:0000256" key="2">
    <source>
        <dbReference type="ARBA" id="ARBA00022676"/>
    </source>
</evidence>
<dbReference type="AlphaFoldDB" id="A0A022RFB7"/>
<dbReference type="PhylomeDB" id="A0A022RFB7"/>
<evidence type="ECO:0000313" key="6">
    <source>
        <dbReference type="EMBL" id="EYU38906.1"/>
    </source>
</evidence>
<evidence type="ECO:0000256" key="3">
    <source>
        <dbReference type="ARBA" id="ARBA00022679"/>
    </source>
</evidence>
<dbReference type="CDD" id="cd03784">
    <property type="entry name" value="GT1_Gtf-like"/>
    <property type="match status" value="1"/>
</dbReference>
<dbReference type="FunFam" id="3.40.50.2000:FF:000051">
    <property type="entry name" value="Glycosyltransferase"/>
    <property type="match status" value="1"/>
</dbReference>
<dbReference type="InterPro" id="IPR002213">
    <property type="entry name" value="UDP_glucos_trans"/>
</dbReference>
<dbReference type="Gene3D" id="3.40.50.2000">
    <property type="entry name" value="Glycogen Phosphorylase B"/>
    <property type="match status" value="2"/>
</dbReference>
<dbReference type="PANTHER" id="PTHR48046:SF6">
    <property type="entry name" value="GLYCOSYLTRANSFERASE"/>
    <property type="match status" value="1"/>
</dbReference>
<evidence type="ECO:0000256" key="4">
    <source>
        <dbReference type="RuleBase" id="RU003718"/>
    </source>
</evidence>
<comment type="similarity">
    <text evidence="1 4">Belongs to the UDP-glycosyltransferase family.</text>
</comment>
<proteinExistence type="inferred from homology"/>
<dbReference type="Pfam" id="PF00201">
    <property type="entry name" value="UDPGT"/>
    <property type="match status" value="1"/>
</dbReference>
<evidence type="ECO:0000256" key="1">
    <source>
        <dbReference type="ARBA" id="ARBA00009995"/>
    </source>
</evidence>
<dbReference type="InterPro" id="IPR035595">
    <property type="entry name" value="UDP_glycos_trans_CS"/>
</dbReference>
<keyword evidence="7" id="KW-1185">Reference proteome</keyword>
<dbReference type="PROSITE" id="PS00375">
    <property type="entry name" value="UDPGT"/>
    <property type="match status" value="1"/>
</dbReference>
<reference evidence="6 7" key="1">
    <citation type="journal article" date="2013" name="Proc. Natl. Acad. Sci. U.S.A.">
        <title>Fine-scale variation in meiotic recombination in Mimulus inferred from population shotgun sequencing.</title>
        <authorList>
            <person name="Hellsten U."/>
            <person name="Wright K.M."/>
            <person name="Jenkins J."/>
            <person name="Shu S."/>
            <person name="Yuan Y."/>
            <person name="Wessler S.R."/>
            <person name="Schmutz J."/>
            <person name="Willis J.H."/>
            <person name="Rokhsar D.S."/>
        </authorList>
    </citation>
    <scope>NUCLEOTIDE SEQUENCE [LARGE SCALE GENOMIC DNA]</scope>
    <source>
        <strain evidence="7">cv. DUN x IM62</strain>
    </source>
</reference>
<evidence type="ECO:0000313" key="7">
    <source>
        <dbReference type="Proteomes" id="UP000030748"/>
    </source>
</evidence>
<dbReference type="EC" id="2.4.1.-" evidence="5"/>
<dbReference type="OrthoDB" id="5835829at2759"/>
<sequence>MADSTTTAHIVIIPTPGMGHLIPLIQFSKKLLHHHPYFSATFLIPNHGPPPSAAQITLLSTLPSAVDYLLLPAVTFDDLPPSDDVKIETIISLTAVRSLPSIRAAVKTLIDGGKKIAAFVVDLFGTDVFEVASEFNIPPYIFYPSTAMALSLFLHLPKLDETVSSEYREVAEKLLIPGCIPVHGKELLDPVQDRKNDAYKWLLHHCKRYRMAEGIIVNSFRELEPGPIQALQEKESGNPVIYPIGPLIQTGSRKPEEDNSECLRWLDEQPSNSVLYVSFGSGGTLSHAQLIELALGLEMSGHKFLWVVRCPNDKSLNATYFDIRNSDDPLAYLPEGFLDRIGARGMVQPLWAPQAQILAHKSTGAFMSHCGWNSALESVVNGVPLIAWPLYAEQRMNAVMLHEDVKIALRPEVGESGLVERVEIAKVVKCLMEGEEGDGVRNRVRGLKNDAEKVLSENGSSTISLGELANKWKSTIV</sequence>
<accession>A0A022RFB7</accession>
<dbReference type="PANTHER" id="PTHR48046">
    <property type="entry name" value="UDP-GLYCOSYLTRANSFERASE 72E1"/>
    <property type="match status" value="1"/>
</dbReference>
<dbReference type="KEGG" id="egt:105956347"/>
<dbReference type="EMBL" id="KI630473">
    <property type="protein sequence ID" value="EYU38906.1"/>
    <property type="molecule type" value="Genomic_DNA"/>
</dbReference>
<keyword evidence="3 4" id="KW-0808">Transferase</keyword>
<name>A0A022RFB7_ERYGU</name>
<dbReference type="GO" id="GO:0008194">
    <property type="term" value="F:UDP-glycosyltransferase activity"/>
    <property type="evidence" value="ECO:0000318"/>
    <property type="project" value="GO_Central"/>
</dbReference>
<dbReference type="SUPFAM" id="SSF53756">
    <property type="entry name" value="UDP-Glycosyltransferase/glycogen phosphorylase"/>
    <property type="match status" value="1"/>
</dbReference>
<gene>
    <name evidence="6" type="ORF">MIMGU_mgv1a005604mg</name>
</gene>